<protein>
    <submittedName>
        <fullName evidence="2">Uncharacterized protein</fullName>
    </submittedName>
</protein>
<gene>
    <name evidence="2" type="ORF">B0H66DRAFT_549902</name>
</gene>
<evidence type="ECO:0000313" key="2">
    <source>
        <dbReference type="EMBL" id="KAK3325997.1"/>
    </source>
</evidence>
<dbReference type="Proteomes" id="UP001283341">
    <property type="component" value="Unassembled WGS sequence"/>
</dbReference>
<evidence type="ECO:0000256" key="1">
    <source>
        <dbReference type="SAM" id="SignalP"/>
    </source>
</evidence>
<keyword evidence="1" id="KW-0732">Signal</keyword>
<dbReference type="AlphaFoldDB" id="A0AAE0MB45"/>
<sequence>MARTSHLLFLTHLLTSMGVFAQESQNSVYTMYIFNATQTDNVYASVVSANPSETVLQLNCNDADCDMFGNAKLTTRPGGHNMAVSISTVYPGTFVNGSSTSTYNITSSVSGTISCSNLPVTTTTSTSTLSGSSATSVLPDQAYCTGTARQVVDSFRDASFGGQGWDYTLSSIDSSAVPVTITAGLDKLPTPTTTTTSTTSSSTGGAMPMITGNAQAALMGVGIAALVNYGMA</sequence>
<reference evidence="2" key="2">
    <citation type="submission" date="2023-06" db="EMBL/GenBank/DDBJ databases">
        <authorList>
            <consortium name="Lawrence Berkeley National Laboratory"/>
            <person name="Haridas S."/>
            <person name="Hensen N."/>
            <person name="Bonometti L."/>
            <person name="Westerberg I."/>
            <person name="Brannstrom I.O."/>
            <person name="Guillou S."/>
            <person name="Cros-Aarteil S."/>
            <person name="Calhoun S."/>
            <person name="Kuo A."/>
            <person name="Mondo S."/>
            <person name="Pangilinan J."/>
            <person name="Riley R."/>
            <person name="Labutti K."/>
            <person name="Andreopoulos B."/>
            <person name="Lipzen A."/>
            <person name="Chen C."/>
            <person name="Yanf M."/>
            <person name="Daum C."/>
            <person name="Ng V."/>
            <person name="Clum A."/>
            <person name="Steindorff A."/>
            <person name="Ohm R."/>
            <person name="Martin F."/>
            <person name="Silar P."/>
            <person name="Natvig D."/>
            <person name="Lalanne C."/>
            <person name="Gautier V."/>
            <person name="Ament-Velasquez S.L."/>
            <person name="Kruys A."/>
            <person name="Hutchinson M.I."/>
            <person name="Powell A.J."/>
            <person name="Barry K."/>
            <person name="Miller A.N."/>
            <person name="Grigoriev I.V."/>
            <person name="Debuchy R."/>
            <person name="Gladieux P."/>
            <person name="Thoren M.H."/>
            <person name="Johannesson H."/>
        </authorList>
    </citation>
    <scope>NUCLEOTIDE SEQUENCE</scope>
    <source>
        <strain evidence="2">CBS 118394</strain>
    </source>
</reference>
<organism evidence="2 3">
    <name type="scientific">Apodospora peruviana</name>
    <dbReference type="NCBI Taxonomy" id="516989"/>
    <lineage>
        <taxon>Eukaryota</taxon>
        <taxon>Fungi</taxon>
        <taxon>Dikarya</taxon>
        <taxon>Ascomycota</taxon>
        <taxon>Pezizomycotina</taxon>
        <taxon>Sordariomycetes</taxon>
        <taxon>Sordariomycetidae</taxon>
        <taxon>Sordariales</taxon>
        <taxon>Lasiosphaeriaceae</taxon>
        <taxon>Apodospora</taxon>
    </lineage>
</organism>
<feature type="chain" id="PRO_5042028426" evidence="1">
    <location>
        <begin position="22"/>
        <end position="232"/>
    </location>
</feature>
<accession>A0AAE0MB45</accession>
<reference evidence="2" key="1">
    <citation type="journal article" date="2023" name="Mol. Phylogenet. Evol.">
        <title>Genome-scale phylogeny and comparative genomics of the fungal order Sordariales.</title>
        <authorList>
            <person name="Hensen N."/>
            <person name="Bonometti L."/>
            <person name="Westerberg I."/>
            <person name="Brannstrom I.O."/>
            <person name="Guillou S."/>
            <person name="Cros-Aarteil S."/>
            <person name="Calhoun S."/>
            <person name="Haridas S."/>
            <person name="Kuo A."/>
            <person name="Mondo S."/>
            <person name="Pangilinan J."/>
            <person name="Riley R."/>
            <person name="LaButti K."/>
            <person name="Andreopoulos B."/>
            <person name="Lipzen A."/>
            <person name="Chen C."/>
            <person name="Yan M."/>
            <person name="Daum C."/>
            <person name="Ng V."/>
            <person name="Clum A."/>
            <person name="Steindorff A."/>
            <person name="Ohm R.A."/>
            <person name="Martin F."/>
            <person name="Silar P."/>
            <person name="Natvig D.O."/>
            <person name="Lalanne C."/>
            <person name="Gautier V."/>
            <person name="Ament-Velasquez S.L."/>
            <person name="Kruys A."/>
            <person name="Hutchinson M.I."/>
            <person name="Powell A.J."/>
            <person name="Barry K."/>
            <person name="Miller A.N."/>
            <person name="Grigoriev I.V."/>
            <person name="Debuchy R."/>
            <person name="Gladieux P."/>
            <person name="Hiltunen Thoren M."/>
            <person name="Johannesson H."/>
        </authorList>
    </citation>
    <scope>NUCLEOTIDE SEQUENCE</scope>
    <source>
        <strain evidence="2">CBS 118394</strain>
    </source>
</reference>
<feature type="signal peptide" evidence="1">
    <location>
        <begin position="1"/>
        <end position="21"/>
    </location>
</feature>
<name>A0AAE0MB45_9PEZI</name>
<evidence type="ECO:0000313" key="3">
    <source>
        <dbReference type="Proteomes" id="UP001283341"/>
    </source>
</evidence>
<dbReference type="EMBL" id="JAUEDM010000002">
    <property type="protein sequence ID" value="KAK3325997.1"/>
    <property type="molecule type" value="Genomic_DNA"/>
</dbReference>
<proteinExistence type="predicted"/>
<keyword evidence="3" id="KW-1185">Reference proteome</keyword>
<comment type="caution">
    <text evidence="2">The sequence shown here is derived from an EMBL/GenBank/DDBJ whole genome shotgun (WGS) entry which is preliminary data.</text>
</comment>